<name>A0A2U1LWD3_ARTAN</name>
<evidence type="ECO:0000313" key="10">
    <source>
        <dbReference type="EMBL" id="PWA53298.1"/>
    </source>
</evidence>
<dbReference type="OrthoDB" id="6270329at2759"/>
<dbReference type="GO" id="GO:0003677">
    <property type="term" value="F:DNA binding"/>
    <property type="evidence" value="ECO:0007669"/>
    <property type="project" value="UniProtKB-KW"/>
</dbReference>
<dbReference type="EMBL" id="PKPP01007465">
    <property type="protein sequence ID" value="PWA53298.1"/>
    <property type="molecule type" value="Genomic_DNA"/>
</dbReference>
<sequence>MAISRDTISHYFHLPIDRAAKRLNVSLSVFKKQCREIGIQRWPYRKIKSLQTMIADFQDQRGDAETNGNIQDIIARLKDEIKHIEQNPNLEVTNSTRQLRQRYWKAKHQQRSQKKEPINLELSLACPTSADVEPLNIVYPSNYAGYEDMNGGSDSDSDEQQLEKDA</sequence>
<evidence type="ECO:0000256" key="5">
    <source>
        <dbReference type="ARBA" id="ARBA00023163"/>
    </source>
</evidence>
<reference evidence="10 11" key="1">
    <citation type="journal article" date="2018" name="Mol. Plant">
        <title>The genome of Artemisia annua provides insight into the evolution of Asteraceae family and artemisinin biosynthesis.</title>
        <authorList>
            <person name="Shen Q."/>
            <person name="Zhang L."/>
            <person name="Liao Z."/>
            <person name="Wang S."/>
            <person name="Yan T."/>
            <person name="Shi P."/>
            <person name="Liu M."/>
            <person name="Fu X."/>
            <person name="Pan Q."/>
            <person name="Wang Y."/>
            <person name="Lv Z."/>
            <person name="Lu X."/>
            <person name="Zhang F."/>
            <person name="Jiang W."/>
            <person name="Ma Y."/>
            <person name="Chen M."/>
            <person name="Hao X."/>
            <person name="Li L."/>
            <person name="Tang Y."/>
            <person name="Lv G."/>
            <person name="Zhou Y."/>
            <person name="Sun X."/>
            <person name="Brodelius P.E."/>
            <person name="Rose J.K.C."/>
            <person name="Tang K."/>
        </authorList>
    </citation>
    <scope>NUCLEOTIDE SEQUENCE [LARGE SCALE GENOMIC DNA]</scope>
    <source>
        <strain evidence="11">cv. Huhao1</strain>
        <tissue evidence="10">Leaf</tissue>
    </source>
</reference>
<keyword evidence="3 7" id="KW-0175">Coiled coil</keyword>
<evidence type="ECO:0000256" key="6">
    <source>
        <dbReference type="ARBA" id="ARBA00023242"/>
    </source>
</evidence>
<keyword evidence="6" id="KW-0539">Nucleus</keyword>
<comment type="caution">
    <text evidence="10">The sequence shown here is derived from an EMBL/GenBank/DDBJ whole genome shotgun (WGS) entry which is preliminary data.</text>
</comment>
<dbReference type="STRING" id="35608.A0A2U1LWD3"/>
<evidence type="ECO:0000256" key="7">
    <source>
        <dbReference type="SAM" id="Coils"/>
    </source>
</evidence>
<dbReference type="InterPro" id="IPR003035">
    <property type="entry name" value="RWP-RK_dom"/>
</dbReference>
<feature type="domain" description="RWP-RK" evidence="9">
    <location>
        <begin position="1"/>
        <end position="70"/>
    </location>
</feature>
<dbReference type="AlphaFoldDB" id="A0A2U1LWD3"/>
<dbReference type="GO" id="GO:0003700">
    <property type="term" value="F:DNA-binding transcription factor activity"/>
    <property type="evidence" value="ECO:0007669"/>
    <property type="project" value="InterPro"/>
</dbReference>
<keyword evidence="2" id="KW-0805">Transcription regulation</keyword>
<dbReference type="InterPro" id="IPR044607">
    <property type="entry name" value="RKD-like"/>
</dbReference>
<evidence type="ECO:0000256" key="2">
    <source>
        <dbReference type="ARBA" id="ARBA00023015"/>
    </source>
</evidence>
<evidence type="ECO:0000313" key="11">
    <source>
        <dbReference type="Proteomes" id="UP000245207"/>
    </source>
</evidence>
<keyword evidence="11" id="KW-1185">Reference proteome</keyword>
<feature type="coiled-coil region" evidence="7">
    <location>
        <begin position="47"/>
        <end position="87"/>
    </location>
</feature>
<accession>A0A2U1LWD3</accession>
<evidence type="ECO:0000256" key="4">
    <source>
        <dbReference type="ARBA" id="ARBA00023125"/>
    </source>
</evidence>
<protein>
    <submittedName>
        <fullName evidence="10">Protein RKD1</fullName>
    </submittedName>
</protein>
<dbReference type="PROSITE" id="PS51519">
    <property type="entry name" value="RWP_RK"/>
    <property type="match status" value="1"/>
</dbReference>
<dbReference type="PANTHER" id="PTHR46373:SF2">
    <property type="entry name" value="RWP-RK DOMAIN-CONTAINING PROTEIN"/>
    <property type="match status" value="1"/>
</dbReference>
<evidence type="ECO:0000256" key="8">
    <source>
        <dbReference type="SAM" id="MobiDB-lite"/>
    </source>
</evidence>
<keyword evidence="5" id="KW-0804">Transcription</keyword>
<feature type="region of interest" description="Disordered" evidence="8">
    <location>
        <begin position="142"/>
        <end position="166"/>
    </location>
</feature>
<evidence type="ECO:0000256" key="1">
    <source>
        <dbReference type="ARBA" id="ARBA00004049"/>
    </source>
</evidence>
<evidence type="ECO:0000259" key="9">
    <source>
        <dbReference type="PROSITE" id="PS51519"/>
    </source>
</evidence>
<dbReference type="Proteomes" id="UP000245207">
    <property type="component" value="Unassembled WGS sequence"/>
</dbReference>
<comment type="function">
    <text evidence="1">Putative transcription factor.</text>
</comment>
<proteinExistence type="predicted"/>
<dbReference type="Pfam" id="PF02042">
    <property type="entry name" value="RWP-RK"/>
    <property type="match status" value="1"/>
</dbReference>
<organism evidence="10 11">
    <name type="scientific">Artemisia annua</name>
    <name type="common">Sweet wormwood</name>
    <dbReference type="NCBI Taxonomy" id="35608"/>
    <lineage>
        <taxon>Eukaryota</taxon>
        <taxon>Viridiplantae</taxon>
        <taxon>Streptophyta</taxon>
        <taxon>Embryophyta</taxon>
        <taxon>Tracheophyta</taxon>
        <taxon>Spermatophyta</taxon>
        <taxon>Magnoliopsida</taxon>
        <taxon>eudicotyledons</taxon>
        <taxon>Gunneridae</taxon>
        <taxon>Pentapetalae</taxon>
        <taxon>asterids</taxon>
        <taxon>campanulids</taxon>
        <taxon>Asterales</taxon>
        <taxon>Asteraceae</taxon>
        <taxon>Asteroideae</taxon>
        <taxon>Anthemideae</taxon>
        <taxon>Artemisiinae</taxon>
        <taxon>Artemisia</taxon>
    </lineage>
</organism>
<dbReference type="PANTHER" id="PTHR46373">
    <property type="entry name" value="PROTEIN RKD4"/>
    <property type="match status" value="1"/>
</dbReference>
<evidence type="ECO:0000256" key="3">
    <source>
        <dbReference type="ARBA" id="ARBA00023054"/>
    </source>
</evidence>
<keyword evidence="4" id="KW-0238">DNA-binding</keyword>
<gene>
    <name evidence="10" type="ORF">CTI12_AA385940</name>
</gene>